<dbReference type="RefSeq" id="WP_264776002.1">
    <property type="nucleotide sequence ID" value="NZ_AP026560.1"/>
</dbReference>
<dbReference type="EMBL" id="AP026560">
    <property type="protein sequence ID" value="BDP40113.1"/>
    <property type="molecule type" value="Genomic_DNA"/>
</dbReference>
<dbReference type="Pfam" id="PF00395">
    <property type="entry name" value="SLH"/>
    <property type="match status" value="1"/>
</dbReference>
<reference evidence="3" key="1">
    <citation type="submission" date="2022-07" db="EMBL/GenBank/DDBJ databases">
        <title>Complete Genome Sequence of the Radioresistant Bacterium Deinococcus aetherius ST0316, Isolated from the Air Dust collected in Lower Stratosphere above Japan.</title>
        <authorList>
            <person name="Satoh K."/>
            <person name="Hagiwara K."/>
            <person name="Katsumata K."/>
            <person name="Kubo A."/>
            <person name="Yokobori S."/>
            <person name="Yamagishi A."/>
            <person name="Oono Y."/>
            <person name="Narumi I."/>
        </authorList>
    </citation>
    <scope>NUCLEOTIDE SEQUENCE</scope>
    <source>
        <strain evidence="3">ST0316</strain>
    </source>
</reference>
<evidence type="ECO:0000259" key="2">
    <source>
        <dbReference type="PROSITE" id="PS51272"/>
    </source>
</evidence>
<dbReference type="InterPro" id="IPR048736">
    <property type="entry name" value="SlpA_C"/>
</dbReference>
<dbReference type="PANTHER" id="PTHR43308:SF1">
    <property type="entry name" value="OUTER MEMBRANE PROTEIN ALPHA"/>
    <property type="match status" value="1"/>
</dbReference>
<dbReference type="Proteomes" id="UP001064971">
    <property type="component" value="Chromosome"/>
</dbReference>
<dbReference type="InterPro" id="IPR001119">
    <property type="entry name" value="SLH_dom"/>
</dbReference>
<evidence type="ECO:0000256" key="1">
    <source>
        <dbReference type="SAM" id="SignalP"/>
    </source>
</evidence>
<dbReference type="InterPro" id="IPR051465">
    <property type="entry name" value="Cell_Envelope_Struct_Comp"/>
</dbReference>
<evidence type="ECO:0000313" key="4">
    <source>
        <dbReference type="Proteomes" id="UP001064971"/>
    </source>
</evidence>
<evidence type="ECO:0000313" key="3">
    <source>
        <dbReference type="EMBL" id="BDP40113.1"/>
    </source>
</evidence>
<protein>
    <submittedName>
        <fullName evidence="3">S-layer protein</fullName>
    </submittedName>
</protein>
<dbReference type="Gene3D" id="1.10.287.1490">
    <property type="match status" value="1"/>
</dbReference>
<feature type="signal peptide" evidence="1">
    <location>
        <begin position="1"/>
        <end position="19"/>
    </location>
</feature>
<name>A0ABM8A962_9DEIO</name>
<keyword evidence="1" id="KW-0732">Signal</keyword>
<keyword evidence="4" id="KW-1185">Reference proteome</keyword>
<feature type="chain" id="PRO_5046767217" evidence="1">
    <location>
        <begin position="20"/>
        <end position="954"/>
    </location>
</feature>
<feature type="domain" description="SLH" evidence="2">
    <location>
        <begin position="45"/>
        <end position="108"/>
    </location>
</feature>
<proteinExistence type="predicted"/>
<organism evidence="3 4">
    <name type="scientific">Deinococcus aetherius</name>
    <dbReference type="NCBI Taxonomy" id="200252"/>
    <lineage>
        <taxon>Bacteria</taxon>
        <taxon>Thermotogati</taxon>
        <taxon>Deinococcota</taxon>
        <taxon>Deinococci</taxon>
        <taxon>Deinococcales</taxon>
        <taxon>Deinococcaceae</taxon>
        <taxon>Deinococcus</taxon>
    </lineage>
</organism>
<gene>
    <name evidence="3" type="primary">slpA</name>
    <name evidence="3" type="ORF">DAETH_00820</name>
</gene>
<dbReference type="Pfam" id="PF21620">
    <property type="entry name" value="SlpA_C"/>
    <property type="match status" value="1"/>
</dbReference>
<accession>A0ABM8A962</accession>
<sequence>MKKSLFVLTAALSFGFAAAQTATPAAPATATPTATPVPAPVVAPQVPTLSDVPAGHWAKDAIDRLVSQGIILGYPDGTYRGTQNLTRYEAAVILARLLDQVRQGQVNTGNLSPETLTSLQNAIQELAADLTALGVRVSDLEENAVNREDFTRLEARVEELAAARGDADAIAQLQSQIADLTARADDYDALRADIDDNASSIAALNDLTVLLNQDILNLQDRVSAVESAQADFVQRADFDTLAGRVGTIDTRVTTLENAPRFSVSGTIAAQFGDINLTRGTTHFDVDRLTRQTFADGVFSSGLNCPNTGLFSASNTNVECVDTTEGPYRADIEFGIRASNLTTANGQIVVNNAAINFGIDNEFVINSDGSATGGFLNNPVYLGSASADGAIAGNKFDVRYERTNSKFKFNDYLFANDNDTEEVTQRRGVVINIAANPNEVALAPKFTVVVGNARNNRGTPNILVGDYYGVRAAVNPFGLGELALSYAQNANNRSAFGVDYNLGFGSRNAEGNAPFTVTGAYVASIPNSAAGFFGPGGTGTVQNAFESRAQAFYTNAVADFGIARVGANFRAIDPRFDGGVAGMSANDAAYYQGNKTSRPWDPDQVGFGAGVGTNLGPVALAAYGDTYVPYFTDVSTIRRTSFGVSAGARLGALSLVGFYNRATEDNALISADGNFFAYNLTTPYQDVADVPFAFSSTFGARLRHDGAAPNALVPGLSFTVAYARFYEDELRANDFQAYANYTGTLFGVRVEPFARYHLFNTPGNASVTDTGNTSYTAPNLTAQTYNTIKYGVKLSTQPLTGVFFQPSVFLNFANRITNPGTQVQVNATGTATELFGQTGVSFNQFLAPNLKASLGYAYYQGFNVASTATGTSASAASATYSAAADRIYASPFSGGGTPFGGDNFGTQSGRVQGVFAQLDWNGLSANYGVFYQDDFDTPANSSVAQGFKVAYTFKF</sequence>
<dbReference type="PANTHER" id="PTHR43308">
    <property type="entry name" value="OUTER MEMBRANE PROTEIN ALPHA-RELATED"/>
    <property type="match status" value="1"/>
</dbReference>
<dbReference type="PROSITE" id="PS51272">
    <property type="entry name" value="SLH"/>
    <property type="match status" value="1"/>
</dbReference>